<organism evidence="1 2">
    <name type="scientific">Racocetra persica</name>
    <dbReference type="NCBI Taxonomy" id="160502"/>
    <lineage>
        <taxon>Eukaryota</taxon>
        <taxon>Fungi</taxon>
        <taxon>Fungi incertae sedis</taxon>
        <taxon>Mucoromycota</taxon>
        <taxon>Glomeromycotina</taxon>
        <taxon>Glomeromycetes</taxon>
        <taxon>Diversisporales</taxon>
        <taxon>Gigasporaceae</taxon>
        <taxon>Racocetra</taxon>
    </lineage>
</organism>
<feature type="non-terminal residue" evidence="1">
    <location>
        <position position="79"/>
    </location>
</feature>
<evidence type="ECO:0000313" key="1">
    <source>
        <dbReference type="EMBL" id="CAG8842915.1"/>
    </source>
</evidence>
<proteinExistence type="predicted"/>
<protein>
    <submittedName>
        <fullName evidence="1">29297_t:CDS:1</fullName>
    </submittedName>
</protein>
<comment type="caution">
    <text evidence="1">The sequence shown here is derived from an EMBL/GenBank/DDBJ whole genome shotgun (WGS) entry which is preliminary data.</text>
</comment>
<gene>
    <name evidence="1" type="ORF">RPERSI_LOCUS32534</name>
</gene>
<dbReference type="Proteomes" id="UP000789920">
    <property type="component" value="Unassembled WGS sequence"/>
</dbReference>
<keyword evidence="2" id="KW-1185">Reference proteome</keyword>
<evidence type="ECO:0000313" key="2">
    <source>
        <dbReference type="Proteomes" id="UP000789920"/>
    </source>
</evidence>
<sequence length="79" mass="8797">MTAKVRMPAPNFTATAVVDGQFKQVSLSDYAGQYVVLFFYPMDFTLVCPTEIVAFSDRIDEFKKLNTTVLAASCDSQFV</sequence>
<accession>A0ACA9SMB3</accession>
<reference evidence="1" key="1">
    <citation type="submission" date="2021-06" db="EMBL/GenBank/DDBJ databases">
        <authorList>
            <person name="Kallberg Y."/>
            <person name="Tangrot J."/>
            <person name="Rosling A."/>
        </authorList>
    </citation>
    <scope>NUCLEOTIDE SEQUENCE</scope>
    <source>
        <strain evidence="1">MA461A</strain>
    </source>
</reference>
<name>A0ACA9SMB3_9GLOM</name>
<dbReference type="EMBL" id="CAJVQC010136215">
    <property type="protein sequence ID" value="CAG8842915.1"/>
    <property type="molecule type" value="Genomic_DNA"/>
</dbReference>